<evidence type="ECO:0000313" key="3">
    <source>
        <dbReference type="EMBL" id="CAB4367390.1"/>
    </source>
</evidence>
<dbReference type="SUPFAM" id="SSF51261">
    <property type="entry name" value="Duplicated hybrid motif"/>
    <property type="match status" value="1"/>
</dbReference>
<dbReference type="EMBL" id="CAETWZ010000008">
    <property type="protein sequence ID" value="CAB4367390.1"/>
    <property type="molecule type" value="Genomic_DNA"/>
</dbReference>
<sequence>MSFVIASRFVAALLAVTAPVPPVHGTVIDGFRAPACQRCVGHRGVTIATTALSPVRAVTAGTIVFVGKVANVLYVVEDIGGGAKITYGQLTQSEAVLGAEVKAGDPLGVSGQQLYLGVRLRGQYVNPLRFLGFGAIRLVGRGKVIVGQ</sequence>
<dbReference type="PANTHER" id="PTHR21666:SF289">
    <property type="entry name" value="L-ALA--D-GLU ENDOPEPTIDASE"/>
    <property type="match status" value="1"/>
</dbReference>
<dbReference type="PANTHER" id="PTHR21666">
    <property type="entry name" value="PEPTIDASE-RELATED"/>
    <property type="match status" value="1"/>
</dbReference>
<dbReference type="Gene3D" id="2.70.70.10">
    <property type="entry name" value="Glucose Permease (Domain IIA)"/>
    <property type="match status" value="1"/>
</dbReference>
<reference evidence="4" key="1">
    <citation type="submission" date="2020-05" db="EMBL/GenBank/DDBJ databases">
        <authorList>
            <person name="Chiriac C."/>
            <person name="Salcher M."/>
            <person name="Ghai R."/>
            <person name="Kavagutti S V."/>
        </authorList>
    </citation>
    <scope>NUCLEOTIDE SEQUENCE</scope>
</reference>
<dbReference type="GO" id="GO:0004222">
    <property type="term" value="F:metalloendopeptidase activity"/>
    <property type="evidence" value="ECO:0007669"/>
    <property type="project" value="TreeGrafter"/>
</dbReference>
<accession>A0A6J6MSM7</accession>
<gene>
    <name evidence="4" type="ORF">UFOPK2334_00808</name>
    <name evidence="3" type="ORF">UFOPK4179_00172</name>
    <name evidence="5" type="ORF">UFOPK4293_00351</name>
</gene>
<evidence type="ECO:0000313" key="4">
    <source>
        <dbReference type="EMBL" id="CAB4675565.1"/>
    </source>
</evidence>
<proteinExistence type="predicted"/>
<protein>
    <submittedName>
        <fullName evidence="4">Unannotated protein</fullName>
    </submittedName>
</protein>
<keyword evidence="1" id="KW-0732">Signal</keyword>
<evidence type="ECO:0000313" key="5">
    <source>
        <dbReference type="EMBL" id="CAB5046096.1"/>
    </source>
</evidence>
<feature type="domain" description="M23ase beta-sheet core" evidence="2">
    <location>
        <begin position="41"/>
        <end position="127"/>
    </location>
</feature>
<evidence type="ECO:0000259" key="2">
    <source>
        <dbReference type="Pfam" id="PF01551"/>
    </source>
</evidence>
<dbReference type="EMBL" id="CAFBQH010000014">
    <property type="protein sequence ID" value="CAB5046096.1"/>
    <property type="molecule type" value="Genomic_DNA"/>
</dbReference>
<evidence type="ECO:0000256" key="1">
    <source>
        <dbReference type="ARBA" id="ARBA00022729"/>
    </source>
</evidence>
<dbReference type="InterPro" id="IPR016047">
    <property type="entry name" value="M23ase_b-sheet_dom"/>
</dbReference>
<name>A0A6J6MSM7_9ZZZZ</name>
<dbReference type="Pfam" id="PF01551">
    <property type="entry name" value="Peptidase_M23"/>
    <property type="match status" value="1"/>
</dbReference>
<dbReference type="InterPro" id="IPR011055">
    <property type="entry name" value="Dup_hybrid_motif"/>
</dbReference>
<dbReference type="InterPro" id="IPR050570">
    <property type="entry name" value="Cell_wall_metabolism_enzyme"/>
</dbReference>
<dbReference type="CDD" id="cd12797">
    <property type="entry name" value="M23_peptidase"/>
    <property type="match status" value="1"/>
</dbReference>
<dbReference type="EMBL" id="CAEZXA010000060">
    <property type="protein sequence ID" value="CAB4675565.1"/>
    <property type="molecule type" value="Genomic_DNA"/>
</dbReference>
<dbReference type="AlphaFoldDB" id="A0A6J6MSM7"/>
<organism evidence="4">
    <name type="scientific">freshwater metagenome</name>
    <dbReference type="NCBI Taxonomy" id="449393"/>
    <lineage>
        <taxon>unclassified sequences</taxon>
        <taxon>metagenomes</taxon>
        <taxon>ecological metagenomes</taxon>
    </lineage>
</organism>